<dbReference type="InterPro" id="IPR035926">
    <property type="entry name" value="NusB-like_sf"/>
</dbReference>
<dbReference type="Pfam" id="PF01029">
    <property type="entry name" value="NusB"/>
    <property type="match status" value="1"/>
</dbReference>
<keyword evidence="6 13" id="KW-0489">Methyltransferase</keyword>
<evidence type="ECO:0000313" key="16">
    <source>
        <dbReference type="EMBL" id="AYQ71903.1"/>
    </source>
</evidence>
<comment type="similarity">
    <text evidence="13">Belongs to the class I-like SAM-binding methyltransferase superfamily. RsmB/NOP family.</text>
</comment>
<dbReference type="InterPro" id="IPR006027">
    <property type="entry name" value="NusB_RsmB_TIM44"/>
</dbReference>
<keyword evidence="5" id="KW-0698">rRNA processing</keyword>
<dbReference type="PRINTS" id="PR02008">
    <property type="entry name" value="RCMTFAMILY"/>
</dbReference>
<evidence type="ECO:0000256" key="1">
    <source>
        <dbReference type="ARBA" id="ARBA00002724"/>
    </source>
</evidence>
<feature type="active site" description="Nucleophile" evidence="13">
    <location>
        <position position="429"/>
    </location>
</feature>
<dbReference type="EMBL" id="CP033433">
    <property type="protein sequence ID" value="AYQ71903.1"/>
    <property type="molecule type" value="Genomic_DNA"/>
</dbReference>
<evidence type="ECO:0000256" key="6">
    <source>
        <dbReference type="ARBA" id="ARBA00022603"/>
    </source>
</evidence>
<accession>A0A3G3JUH7</accession>
<evidence type="ECO:0000256" key="3">
    <source>
        <dbReference type="ARBA" id="ARBA00012140"/>
    </source>
</evidence>
<dbReference type="Pfam" id="PF01189">
    <property type="entry name" value="Methyltr_RsmB-F"/>
    <property type="match status" value="1"/>
</dbReference>
<dbReference type="InterPro" id="IPR054728">
    <property type="entry name" value="RsmB-like_ferredoxin"/>
</dbReference>
<dbReference type="InterPro" id="IPR029063">
    <property type="entry name" value="SAM-dependent_MTases_sf"/>
</dbReference>
<dbReference type="PANTHER" id="PTHR22807">
    <property type="entry name" value="NOP2 YEAST -RELATED NOL1/NOP2/FMU SUN DOMAIN-CONTAINING"/>
    <property type="match status" value="1"/>
</dbReference>
<evidence type="ECO:0000256" key="12">
    <source>
        <dbReference type="ARBA" id="ARBA00047283"/>
    </source>
</evidence>
<dbReference type="PROSITE" id="PS51686">
    <property type="entry name" value="SAM_MT_RSMB_NOP"/>
    <property type="match status" value="1"/>
</dbReference>
<dbReference type="Gene3D" id="3.40.50.150">
    <property type="entry name" value="Vaccinia Virus protein VP39"/>
    <property type="match status" value="1"/>
</dbReference>
<keyword evidence="8 13" id="KW-0949">S-adenosyl-L-methionine</keyword>
<evidence type="ECO:0000256" key="10">
    <source>
        <dbReference type="ARBA" id="ARBA00030399"/>
    </source>
</evidence>
<keyword evidence="4" id="KW-0963">Cytoplasm</keyword>
<feature type="binding site" evidence="13">
    <location>
        <position position="330"/>
    </location>
    <ligand>
        <name>S-adenosyl-L-methionine</name>
        <dbReference type="ChEBI" id="CHEBI:59789"/>
    </ligand>
</feature>
<dbReference type="FunFam" id="1.10.940.10:FF:000006">
    <property type="entry name" value="16S rRNA (Cytosine(967)-C(5))-methyltransferase RsmB"/>
    <property type="match status" value="1"/>
</dbReference>
<dbReference type="GO" id="GO:0008649">
    <property type="term" value="F:rRNA methyltransferase activity"/>
    <property type="evidence" value="ECO:0007669"/>
    <property type="project" value="InterPro"/>
</dbReference>
<evidence type="ECO:0000256" key="5">
    <source>
        <dbReference type="ARBA" id="ARBA00022552"/>
    </source>
</evidence>
<feature type="compositionally biased region" description="Polar residues" evidence="14">
    <location>
        <begin position="15"/>
        <end position="24"/>
    </location>
</feature>
<evidence type="ECO:0000256" key="13">
    <source>
        <dbReference type="PROSITE-ProRule" id="PRU01023"/>
    </source>
</evidence>
<keyword evidence="9 13" id="KW-0694">RNA-binding</keyword>
<keyword evidence="17" id="KW-1185">Reference proteome</keyword>
<feature type="binding site" evidence="13">
    <location>
        <position position="376"/>
    </location>
    <ligand>
        <name>S-adenosyl-L-methionine</name>
        <dbReference type="ChEBI" id="CHEBI:59789"/>
    </ligand>
</feature>
<evidence type="ECO:0000256" key="7">
    <source>
        <dbReference type="ARBA" id="ARBA00022679"/>
    </source>
</evidence>
<feature type="domain" description="SAM-dependent MTase RsmB/NOP-type" evidence="15">
    <location>
        <begin position="216"/>
        <end position="498"/>
    </location>
</feature>
<evidence type="ECO:0000256" key="4">
    <source>
        <dbReference type="ARBA" id="ARBA00022490"/>
    </source>
</evidence>
<dbReference type="SUPFAM" id="SSF48013">
    <property type="entry name" value="NusB-like"/>
    <property type="match status" value="1"/>
</dbReference>
<dbReference type="GO" id="GO:0006355">
    <property type="term" value="P:regulation of DNA-templated transcription"/>
    <property type="evidence" value="ECO:0007669"/>
    <property type="project" value="InterPro"/>
</dbReference>
<dbReference type="InterPro" id="IPR001678">
    <property type="entry name" value="MeTrfase_RsmB-F_NOP2_dom"/>
</dbReference>
<evidence type="ECO:0000256" key="9">
    <source>
        <dbReference type="ARBA" id="ARBA00022884"/>
    </source>
</evidence>
<evidence type="ECO:0000256" key="14">
    <source>
        <dbReference type="SAM" id="MobiDB-lite"/>
    </source>
</evidence>
<dbReference type="Gene3D" id="1.10.940.10">
    <property type="entry name" value="NusB-like"/>
    <property type="match status" value="1"/>
</dbReference>
<name>A0A3G3JUH7_9BACL</name>
<gene>
    <name evidence="16" type="primary">rsmB</name>
    <name evidence="16" type="ORF">EAV92_04590</name>
</gene>
<evidence type="ECO:0000313" key="17">
    <source>
        <dbReference type="Proteomes" id="UP000269097"/>
    </source>
</evidence>
<dbReference type="InterPro" id="IPR023267">
    <property type="entry name" value="RCMT"/>
</dbReference>
<evidence type="ECO:0000256" key="2">
    <source>
        <dbReference type="ARBA" id="ARBA00004496"/>
    </source>
</evidence>
<reference evidence="16 17" key="1">
    <citation type="submission" date="2018-10" db="EMBL/GenBank/DDBJ databases">
        <title>Genome Sequence of Cohnella sp.</title>
        <authorList>
            <person name="Srinivasan S."/>
            <person name="Kim M.K."/>
        </authorList>
    </citation>
    <scope>NUCLEOTIDE SEQUENCE [LARGE SCALE GENOMIC DNA]</scope>
    <source>
        <strain evidence="16 17">18JY8-7</strain>
    </source>
</reference>
<feature type="binding site" evidence="13">
    <location>
        <begin position="306"/>
        <end position="312"/>
    </location>
    <ligand>
        <name>S-adenosyl-L-methionine</name>
        <dbReference type="ChEBI" id="CHEBI:59789"/>
    </ligand>
</feature>
<evidence type="ECO:0000256" key="8">
    <source>
        <dbReference type="ARBA" id="ARBA00022691"/>
    </source>
</evidence>
<comment type="function">
    <text evidence="1">Specifically methylates the cytosine at position 967 (m5C967) of 16S rRNA.</text>
</comment>
<dbReference type="GO" id="GO:0003723">
    <property type="term" value="F:RNA binding"/>
    <property type="evidence" value="ECO:0007669"/>
    <property type="project" value="UniProtKB-UniRule"/>
</dbReference>
<dbReference type="CDD" id="cd02440">
    <property type="entry name" value="AdoMet_MTases"/>
    <property type="match status" value="1"/>
</dbReference>
<dbReference type="SUPFAM" id="SSF53335">
    <property type="entry name" value="S-adenosyl-L-methionine-dependent methyltransferases"/>
    <property type="match status" value="1"/>
</dbReference>
<feature type="region of interest" description="Disordered" evidence="14">
    <location>
        <begin position="1"/>
        <end position="49"/>
    </location>
</feature>
<dbReference type="GO" id="GO:0005737">
    <property type="term" value="C:cytoplasm"/>
    <property type="evidence" value="ECO:0007669"/>
    <property type="project" value="UniProtKB-SubCell"/>
</dbReference>
<dbReference type="Pfam" id="PF22458">
    <property type="entry name" value="RsmF-B_ferredox"/>
    <property type="match status" value="1"/>
</dbReference>
<dbReference type="PANTHER" id="PTHR22807:SF53">
    <property type="entry name" value="RIBOSOMAL RNA SMALL SUBUNIT METHYLTRANSFERASE B-RELATED"/>
    <property type="match status" value="1"/>
</dbReference>
<dbReference type="EC" id="2.1.1.176" evidence="3"/>
<dbReference type="Proteomes" id="UP000269097">
    <property type="component" value="Chromosome"/>
</dbReference>
<dbReference type="KEGG" id="coh:EAV92_04590"/>
<keyword evidence="7 13" id="KW-0808">Transferase</keyword>
<dbReference type="RefSeq" id="WP_123039964.1">
    <property type="nucleotide sequence ID" value="NZ_CP033433.1"/>
</dbReference>
<comment type="catalytic activity">
    <reaction evidence="12">
        <text>cytidine(967) in 16S rRNA + S-adenosyl-L-methionine = 5-methylcytidine(967) in 16S rRNA + S-adenosyl-L-homocysteine + H(+)</text>
        <dbReference type="Rhea" id="RHEA:42748"/>
        <dbReference type="Rhea" id="RHEA-COMP:10219"/>
        <dbReference type="Rhea" id="RHEA-COMP:10220"/>
        <dbReference type="ChEBI" id="CHEBI:15378"/>
        <dbReference type="ChEBI" id="CHEBI:57856"/>
        <dbReference type="ChEBI" id="CHEBI:59789"/>
        <dbReference type="ChEBI" id="CHEBI:74483"/>
        <dbReference type="ChEBI" id="CHEBI:82748"/>
        <dbReference type="EC" id="2.1.1.176"/>
    </reaction>
</comment>
<comment type="subcellular location">
    <subcellularLocation>
        <location evidence="2">Cytoplasm</location>
    </subcellularLocation>
</comment>
<sequence length="498" mass="54325">MAERQSPGAKPANGKTRNGKSANAKQAKGKPPQGRPTAAAPKSRRAPSGPRELALEVLCRVEEQGAYSGLALHGQLTAAELSRADAALATELVYGTIQRLNTIDYVLASRVKGWPRKVEPWVRCLLRLSYYQLQWLDRIPAHAAVDEAVRIAKKRGHAGIAGLVNGVLRGLLREGTEPAIPADLPAAERISLAQSHPRWLVERWIAAYGEETAEAICRAGNEPPHASVRVNRLSTDRRAMLDEMAHAGLFVRPSPLTPDAILAEKAGNLADMPWYRDGRYTVQDESSMLVAAVADPKPGMSVLDCCAAPGGKSTHLAEIMGNRGTVVANDVHEHKRALIDRQKERLGLSIIETATSDALELDKRYPAQSFDVVLLDAPCSGLGVIRRKPEIKWNKSAEDIAGLADLQRRLLEKAAELVKPGGVLVYSTCTIAPEENEQTVRNFLAAHPEFEGDPAWPAEVLAPLLEKGILPEPFEGRVQLLPHHFGSDGFFIARMRRR</sequence>
<dbReference type="FunFam" id="3.40.50.150:FF:000257">
    <property type="entry name" value="16S rRNA methyltransferase"/>
    <property type="match status" value="1"/>
</dbReference>
<evidence type="ECO:0000259" key="15">
    <source>
        <dbReference type="PROSITE" id="PS51686"/>
    </source>
</evidence>
<evidence type="ECO:0000256" key="11">
    <source>
        <dbReference type="ARBA" id="ARBA00031088"/>
    </source>
</evidence>
<dbReference type="NCBIfam" id="NF011494">
    <property type="entry name" value="PRK14902.1"/>
    <property type="match status" value="1"/>
</dbReference>
<dbReference type="AlphaFoldDB" id="A0A3G3JUH7"/>
<dbReference type="Gene3D" id="3.30.70.1170">
    <property type="entry name" value="Sun protein, domain 3"/>
    <property type="match status" value="1"/>
</dbReference>
<dbReference type="InterPro" id="IPR049560">
    <property type="entry name" value="MeTrfase_RsmB-F_NOP2_cat"/>
</dbReference>
<protein>
    <recommendedName>
        <fullName evidence="3">16S rRNA (cytosine(967)-C(5))-methyltransferase</fullName>
        <ecNumber evidence="3">2.1.1.176</ecNumber>
    </recommendedName>
    <alternativeName>
        <fullName evidence="10">16S rRNA m5C967 methyltransferase</fullName>
    </alternativeName>
    <alternativeName>
        <fullName evidence="11">rRNA (cytosine-C(5)-)-methyltransferase RsmB</fullName>
    </alternativeName>
</protein>
<organism evidence="16 17">
    <name type="scientific">Cohnella candidum</name>
    <dbReference type="NCBI Taxonomy" id="2674991"/>
    <lineage>
        <taxon>Bacteria</taxon>
        <taxon>Bacillati</taxon>
        <taxon>Bacillota</taxon>
        <taxon>Bacilli</taxon>
        <taxon>Bacillales</taxon>
        <taxon>Paenibacillaceae</taxon>
        <taxon>Cohnella</taxon>
    </lineage>
</organism>
<feature type="binding site" evidence="13">
    <location>
        <position position="357"/>
    </location>
    <ligand>
        <name>S-adenosyl-L-methionine</name>
        <dbReference type="ChEBI" id="CHEBI:59789"/>
    </ligand>
</feature>
<dbReference type="NCBIfam" id="TIGR00563">
    <property type="entry name" value="rsmB"/>
    <property type="match status" value="1"/>
</dbReference>
<proteinExistence type="inferred from homology"/>
<dbReference type="InterPro" id="IPR004573">
    <property type="entry name" value="rRNA_ssu_MeTfrase_B"/>
</dbReference>